<dbReference type="AlphaFoldDB" id="A0A0P4X0U6"/>
<organism evidence="3">
    <name type="scientific">Scylla olivacea</name>
    <name type="common">Orange mud crab</name>
    <name type="synonym">Cancer olivacea</name>
    <dbReference type="NCBI Taxonomy" id="85551"/>
    <lineage>
        <taxon>Eukaryota</taxon>
        <taxon>Metazoa</taxon>
        <taxon>Ecdysozoa</taxon>
        <taxon>Arthropoda</taxon>
        <taxon>Crustacea</taxon>
        <taxon>Multicrustacea</taxon>
        <taxon>Malacostraca</taxon>
        <taxon>Eumalacostraca</taxon>
        <taxon>Eucarida</taxon>
        <taxon>Decapoda</taxon>
        <taxon>Pleocyemata</taxon>
        <taxon>Brachyura</taxon>
        <taxon>Eubrachyura</taxon>
        <taxon>Portunoidea</taxon>
        <taxon>Portunidae</taxon>
        <taxon>Portuninae</taxon>
        <taxon>Scylla</taxon>
    </lineage>
</organism>
<dbReference type="EMBL" id="GDRN01036254">
    <property type="protein sequence ID" value="JAI67359.1"/>
    <property type="molecule type" value="Transcribed_RNA"/>
</dbReference>
<dbReference type="SUPFAM" id="SSF53649">
    <property type="entry name" value="Alkaline phosphatase-like"/>
    <property type="match status" value="1"/>
</dbReference>
<reference evidence="3" key="1">
    <citation type="submission" date="2015-09" db="EMBL/GenBank/DDBJ databases">
        <title>Scylla olivacea transcriptome.</title>
        <authorList>
            <person name="Ikhwanuddin M."/>
        </authorList>
    </citation>
    <scope>NUCLEOTIDE SEQUENCE</scope>
</reference>
<accession>A0A0P4X0U6</accession>
<proteinExistence type="inferred from homology"/>
<dbReference type="Gene3D" id="3.40.720.10">
    <property type="entry name" value="Alkaline Phosphatase, subunit A"/>
    <property type="match status" value="1"/>
</dbReference>
<dbReference type="InterPro" id="IPR050738">
    <property type="entry name" value="Sulfatase"/>
</dbReference>
<dbReference type="PANTHER" id="PTHR42693:SF49">
    <property type="entry name" value="SULFATASE N-TERMINAL DOMAIN-CONTAINING PROTEIN"/>
    <property type="match status" value="1"/>
</dbReference>
<feature type="region of interest" description="Disordered" evidence="2">
    <location>
        <begin position="51"/>
        <end position="72"/>
    </location>
</feature>
<evidence type="ECO:0000256" key="1">
    <source>
        <dbReference type="ARBA" id="ARBA00008779"/>
    </source>
</evidence>
<dbReference type="InterPro" id="IPR017850">
    <property type="entry name" value="Alkaline_phosphatase_core_sf"/>
</dbReference>
<name>A0A0P4X0U6_SCYOL</name>
<evidence type="ECO:0000313" key="3">
    <source>
        <dbReference type="EMBL" id="JAI67359.1"/>
    </source>
</evidence>
<protein>
    <submittedName>
        <fullName evidence="3">Uncharacterized protein</fullName>
    </submittedName>
</protein>
<comment type="similarity">
    <text evidence="1">Belongs to the sulfatase family.</text>
</comment>
<dbReference type="GO" id="GO:0004065">
    <property type="term" value="F:arylsulfatase activity"/>
    <property type="evidence" value="ECO:0007669"/>
    <property type="project" value="TreeGrafter"/>
</dbReference>
<dbReference type="PANTHER" id="PTHR42693">
    <property type="entry name" value="ARYLSULFATASE FAMILY MEMBER"/>
    <property type="match status" value="1"/>
</dbReference>
<sequence>MQNKTRCQSQDRQDPLFTMAEFDRFLLTRKAMKWVAVAVAVIVLTGAAADKGHEAQETEKQSETVKSNEQRRPPNIVILVADDLGIGDLGCYGNNTLKTPNIDR</sequence>
<evidence type="ECO:0000256" key="2">
    <source>
        <dbReference type="SAM" id="MobiDB-lite"/>
    </source>
</evidence>